<dbReference type="Gene3D" id="3.30.420.10">
    <property type="entry name" value="Ribonuclease H-like superfamily/Ribonuclease H"/>
    <property type="match status" value="1"/>
</dbReference>
<dbReference type="InterPro" id="IPR032135">
    <property type="entry name" value="DUF4817"/>
</dbReference>
<evidence type="ECO:0000259" key="1">
    <source>
        <dbReference type="Pfam" id="PF16087"/>
    </source>
</evidence>
<keyword evidence="2" id="KW-1185">Reference proteome</keyword>
<reference evidence="3" key="1">
    <citation type="submission" date="2022-11" db="UniProtKB">
        <authorList>
            <consortium name="WormBaseParasite"/>
        </authorList>
    </citation>
    <scope>IDENTIFICATION</scope>
</reference>
<feature type="domain" description="DUF4817" evidence="1">
    <location>
        <begin position="118"/>
        <end position="169"/>
    </location>
</feature>
<protein>
    <submittedName>
        <fullName evidence="3">DUF4817 domain-containing protein</fullName>
    </submittedName>
</protein>
<sequence length="561" mass="65006">MLNGETEEENGVKKRWKNDNSLITKNNSTLSLHIAAYENATEEATASDSVVGKVDEFKIEKSYKQRFTGLNSIIQNPFEFPRQQENEMPREPGVMQYRAQQRLLNPTARGHYQSFTPQQKTDCVIWYIECGSATEVIRFFHTKYGRNERAPDRKSITQWFERFQQRGSIFRKERISDRPIRSDVNIQEVLEYFSAYQNSSIRRAENELDISKTSIQRILKDVNWHPYIIQLVHHLEPDDLLLRSWFAEEHLAFLAAQPNHLERIWWSDEAIFHVNGSVNKHNCRYWSPTNPSFHAQVPLHSPKVTVWAAISAQGIVGPYFFPGNVNGERYVHMLQEFFLPEMENRPDFETMLFQQDGAPAHFANVTKNLLNEVFPERWIGRGSPNLRWPPRAPDLTPLDFFLWGYVKSKVYAVPIRDLEHLKERILDAFIDLSLEMVRKACLEGVEHRLRKCLEVGGRSVELPDEPRPDRAQAPQNLPINSQRRLHAPLGNVAPTRRRGRPSNPLPIQPLLAPIAVDEVDENVQENDNEQYFDATEDAEFEPHIVPPVPTAPAQRNFCSVT</sequence>
<dbReference type="PANTHER" id="PTHR47326">
    <property type="entry name" value="TRANSPOSABLE ELEMENT TC3 TRANSPOSASE-LIKE PROTEIN"/>
    <property type="match status" value="1"/>
</dbReference>
<evidence type="ECO:0000313" key="3">
    <source>
        <dbReference type="WBParaSite" id="PDA_v2.g16228.t1"/>
    </source>
</evidence>
<dbReference type="PANTHER" id="PTHR47326:SF1">
    <property type="entry name" value="HTH PSQ-TYPE DOMAIN-CONTAINING PROTEIN"/>
    <property type="match status" value="1"/>
</dbReference>
<proteinExistence type="predicted"/>
<evidence type="ECO:0000313" key="2">
    <source>
        <dbReference type="Proteomes" id="UP000887578"/>
    </source>
</evidence>
<dbReference type="GO" id="GO:0003676">
    <property type="term" value="F:nucleic acid binding"/>
    <property type="evidence" value="ECO:0007669"/>
    <property type="project" value="InterPro"/>
</dbReference>
<dbReference type="Proteomes" id="UP000887578">
    <property type="component" value="Unplaced"/>
</dbReference>
<organism evidence="2 3">
    <name type="scientific">Panagrolaimus davidi</name>
    <dbReference type="NCBI Taxonomy" id="227884"/>
    <lineage>
        <taxon>Eukaryota</taxon>
        <taxon>Metazoa</taxon>
        <taxon>Ecdysozoa</taxon>
        <taxon>Nematoda</taxon>
        <taxon>Chromadorea</taxon>
        <taxon>Rhabditida</taxon>
        <taxon>Tylenchina</taxon>
        <taxon>Panagrolaimomorpha</taxon>
        <taxon>Panagrolaimoidea</taxon>
        <taxon>Panagrolaimidae</taxon>
        <taxon>Panagrolaimus</taxon>
    </lineage>
</organism>
<name>A0A914PEW7_9BILA</name>
<dbReference type="InterPro" id="IPR036397">
    <property type="entry name" value="RNaseH_sf"/>
</dbReference>
<dbReference type="WBParaSite" id="PDA_v2.g16228.t1">
    <property type="protein sequence ID" value="PDA_v2.g16228.t1"/>
    <property type="gene ID" value="PDA_v2.g16228"/>
</dbReference>
<dbReference type="AlphaFoldDB" id="A0A914PEW7"/>
<accession>A0A914PEW7</accession>
<dbReference type="Pfam" id="PF16087">
    <property type="entry name" value="DUF4817"/>
    <property type="match status" value="1"/>
</dbReference>